<dbReference type="AlphaFoldDB" id="A0A3Q3IVH1"/>
<reference evidence="1" key="1">
    <citation type="submission" date="2025-08" db="UniProtKB">
        <authorList>
            <consortium name="Ensembl"/>
        </authorList>
    </citation>
    <scope>IDENTIFICATION</scope>
</reference>
<accession>A0A3Q3IVH1</accession>
<keyword evidence="2" id="KW-1185">Reference proteome</keyword>
<evidence type="ECO:0000313" key="1">
    <source>
        <dbReference type="Ensembl" id="ENSMALP00000009473.1"/>
    </source>
</evidence>
<dbReference type="Proteomes" id="UP000261600">
    <property type="component" value="Unplaced"/>
</dbReference>
<reference evidence="1" key="2">
    <citation type="submission" date="2025-09" db="UniProtKB">
        <authorList>
            <consortium name="Ensembl"/>
        </authorList>
    </citation>
    <scope>IDENTIFICATION</scope>
</reference>
<dbReference type="Ensembl" id="ENSMALT00000009669.1">
    <property type="protein sequence ID" value="ENSMALP00000009473.1"/>
    <property type="gene ID" value="ENSMALG00000006734.1"/>
</dbReference>
<protein>
    <submittedName>
        <fullName evidence="1">Uncharacterized protein</fullName>
    </submittedName>
</protein>
<sequence>KVLLCMLFPDETHTHTTMFYSYQKTSRIIGQHLLLNERHPRTEYLSLQQFPAFTFYYLLSFFQLNFSLKLTVTLSWSPSLSNTHRWPLNKRLCLVSALP</sequence>
<evidence type="ECO:0000313" key="2">
    <source>
        <dbReference type="Proteomes" id="UP000261600"/>
    </source>
</evidence>
<organism evidence="1 2">
    <name type="scientific">Monopterus albus</name>
    <name type="common">Swamp eel</name>
    <dbReference type="NCBI Taxonomy" id="43700"/>
    <lineage>
        <taxon>Eukaryota</taxon>
        <taxon>Metazoa</taxon>
        <taxon>Chordata</taxon>
        <taxon>Craniata</taxon>
        <taxon>Vertebrata</taxon>
        <taxon>Euteleostomi</taxon>
        <taxon>Actinopterygii</taxon>
        <taxon>Neopterygii</taxon>
        <taxon>Teleostei</taxon>
        <taxon>Neoteleostei</taxon>
        <taxon>Acanthomorphata</taxon>
        <taxon>Anabantaria</taxon>
        <taxon>Synbranchiformes</taxon>
        <taxon>Synbranchidae</taxon>
        <taxon>Monopterus</taxon>
    </lineage>
</organism>
<name>A0A3Q3IVH1_MONAL</name>
<proteinExistence type="predicted"/>